<dbReference type="EMBL" id="VCDX01000003">
    <property type="protein sequence ID" value="TYL14015.1"/>
    <property type="molecule type" value="Genomic_DNA"/>
</dbReference>
<reference evidence="2 4" key="2">
    <citation type="submission" date="2019-05" db="EMBL/GenBank/DDBJ databases">
        <title>Genome sequence of Moorella thermoacetica ATCC 33924.</title>
        <authorList>
            <person name="Poehlein A."/>
            <person name="Bengelsdorf F.R."/>
            <person name="Duerre P."/>
            <person name="Daniel R."/>
        </authorList>
    </citation>
    <scope>NUCLEOTIDE SEQUENCE [LARGE SCALE GENOMIC DNA]</scope>
    <source>
        <strain evidence="2 4">ATCC 33924</strain>
    </source>
</reference>
<evidence type="ECO:0000313" key="1">
    <source>
        <dbReference type="EMBL" id="AOQ23830.1"/>
    </source>
</evidence>
<keyword evidence="4" id="KW-1185">Reference proteome</keyword>
<sequence length="369" mass="41879">MKILDAAVCTVQKILAGELPAPEPGKKQAGFDGWYYSLLDVGGDTPPPGKRAGGKPAELWWLEWYGGGPITPAEKLQAQIRGVDAGSNGDYWQLYVAAHRGLLHWWFHNLEDVKIKTTSSVKLQGDLPLIFATRKTPPDSVKVQAGIMLYRQGWQDEAFMEWLIHWVAGQIEDEDKVDEIIMVLLKKYRPMTYSPSAYVKLLGKKRQYLRDGFIKTYAKHNPKVAQAFPAYAEDDAEDAKVLIDALTTPRRVAGELGISEQYLYKLLRKYGFYDTKVKTHTENDGAPTVVRERRVYQITPENIKKLVNEWMTEKAQKEAYTALVRRVAEERGTGLRAAQRFIKRRLAAGKTLEDVAYEILHDSQKPGRN</sequence>
<name>A0AAC9HHB3_NEOTH</name>
<organism evidence="1 3">
    <name type="scientific">Neomoorella thermoacetica</name>
    <name type="common">Clostridium thermoaceticum</name>
    <dbReference type="NCBI Taxonomy" id="1525"/>
    <lineage>
        <taxon>Bacteria</taxon>
        <taxon>Bacillati</taxon>
        <taxon>Bacillota</taxon>
        <taxon>Clostridia</taxon>
        <taxon>Neomoorellales</taxon>
        <taxon>Neomoorellaceae</taxon>
        <taxon>Neomoorella</taxon>
    </lineage>
</organism>
<evidence type="ECO:0000313" key="3">
    <source>
        <dbReference type="Proteomes" id="UP000094598"/>
    </source>
</evidence>
<reference evidence="1 3" key="1">
    <citation type="submission" date="2016-08" db="EMBL/GenBank/DDBJ databases">
        <title>Moorella thermoacetica DSM 103132.</title>
        <authorList>
            <person name="Jendresen C.B."/>
            <person name="Redl S.M."/>
            <person name="Jensen T.O."/>
            <person name="Nielsen A.T."/>
        </authorList>
    </citation>
    <scope>NUCLEOTIDE SEQUENCE [LARGE SCALE GENOMIC DNA]</scope>
    <source>
        <strain evidence="1 3">DSM 103132</strain>
    </source>
</reference>
<protein>
    <submittedName>
        <fullName evidence="1">Uncharacterized protein</fullName>
    </submittedName>
</protein>
<dbReference type="Proteomes" id="UP000094598">
    <property type="component" value="Chromosome"/>
</dbReference>
<accession>A0AAC9HHB3</accession>
<dbReference type="EMBL" id="CP017019">
    <property type="protein sequence ID" value="AOQ23830.1"/>
    <property type="molecule type" value="Genomic_DNA"/>
</dbReference>
<evidence type="ECO:0000313" key="2">
    <source>
        <dbReference type="EMBL" id="TYL14015.1"/>
    </source>
</evidence>
<proteinExistence type="predicted"/>
<evidence type="ECO:0000313" key="4">
    <source>
        <dbReference type="Proteomes" id="UP000322283"/>
    </source>
</evidence>
<dbReference type="RefSeq" id="WP_069589364.1">
    <property type="nucleotide sequence ID" value="NZ_CP017019.1"/>
</dbReference>
<dbReference type="AlphaFoldDB" id="A0AAC9HHB3"/>
<gene>
    <name evidence="1" type="ORF">Maut_01382</name>
    <name evidence="2" type="ORF">MTAT_14150</name>
</gene>
<dbReference type="Proteomes" id="UP000322283">
    <property type="component" value="Unassembled WGS sequence"/>
</dbReference>